<evidence type="ECO:0000256" key="4">
    <source>
        <dbReference type="ARBA" id="ARBA00034725"/>
    </source>
</evidence>
<accession>A0A5S6PYU7</accession>
<dbReference type="PANTHER" id="PTHR28631:SF1">
    <property type="entry name" value="ACTIN MATURATION PROTEASE"/>
    <property type="match status" value="1"/>
</dbReference>
<dbReference type="WBParaSite" id="TMUE_0000000165.1">
    <property type="protein sequence ID" value="TMUE_0000000165.1"/>
    <property type="gene ID" value="WBGene00296110"/>
</dbReference>
<protein>
    <recommendedName>
        <fullName evidence="5">Actin maturation protease</fullName>
    </recommendedName>
    <alternativeName>
        <fullName evidence="6">Actin aminopeptidase ACTMAP</fullName>
    </alternativeName>
</protein>
<evidence type="ECO:0000256" key="3">
    <source>
        <dbReference type="ARBA" id="ARBA00022801"/>
    </source>
</evidence>
<dbReference type="Proteomes" id="UP000046395">
    <property type="component" value="Unassembled WGS sequence"/>
</dbReference>
<dbReference type="GO" id="GO:0006508">
    <property type="term" value="P:proteolysis"/>
    <property type="evidence" value="ECO:0007669"/>
    <property type="project" value="UniProtKB-KW"/>
</dbReference>
<dbReference type="GO" id="GO:0004177">
    <property type="term" value="F:aminopeptidase activity"/>
    <property type="evidence" value="ECO:0007669"/>
    <property type="project" value="UniProtKB-KW"/>
</dbReference>
<keyword evidence="2" id="KW-0645">Protease</keyword>
<dbReference type="InterPro" id="IPR040043">
    <property type="entry name" value="ACTMAP"/>
</dbReference>
<keyword evidence="3" id="KW-0378">Hydrolase</keyword>
<evidence type="ECO:0000313" key="8">
    <source>
        <dbReference type="Proteomes" id="UP000046395"/>
    </source>
</evidence>
<proteinExistence type="inferred from homology"/>
<comment type="catalytic activity">
    <reaction evidence="7">
        <text>N-terminal N(alpha)-acetyl-L-cysteinyl-L-aspartyl-[protein] + H2O = N-terminal L-aspartyl-[protein] + N-acetyl-L-cysteine</text>
        <dbReference type="Rhea" id="RHEA:74579"/>
        <dbReference type="Rhea" id="RHEA-COMP:12669"/>
        <dbReference type="Rhea" id="RHEA-COMP:18395"/>
        <dbReference type="ChEBI" id="CHEBI:15377"/>
        <dbReference type="ChEBI" id="CHEBI:64720"/>
        <dbReference type="ChEBI" id="CHEBI:78236"/>
        <dbReference type="ChEBI" id="CHEBI:193599"/>
    </reaction>
    <physiologicalReaction direction="left-to-right" evidence="7">
        <dbReference type="Rhea" id="RHEA:74580"/>
    </physiologicalReaction>
</comment>
<dbReference type="AlphaFoldDB" id="A0A5S6PYU7"/>
<comment type="similarity">
    <text evidence="4">Belongs to the ACTMAP family.</text>
</comment>
<evidence type="ECO:0000256" key="1">
    <source>
        <dbReference type="ARBA" id="ARBA00022438"/>
    </source>
</evidence>
<evidence type="ECO:0000313" key="9">
    <source>
        <dbReference type="WBParaSite" id="TMUE_0000000165.1"/>
    </source>
</evidence>
<keyword evidence="8" id="KW-1185">Reference proteome</keyword>
<dbReference type="PANTHER" id="PTHR28631">
    <property type="entry name" value="UPF0692 PROTEIN C19ORF54"/>
    <property type="match status" value="1"/>
</dbReference>
<organism evidence="8 9">
    <name type="scientific">Trichuris muris</name>
    <name type="common">Mouse whipworm</name>
    <dbReference type="NCBI Taxonomy" id="70415"/>
    <lineage>
        <taxon>Eukaryota</taxon>
        <taxon>Metazoa</taxon>
        <taxon>Ecdysozoa</taxon>
        <taxon>Nematoda</taxon>
        <taxon>Enoplea</taxon>
        <taxon>Dorylaimia</taxon>
        <taxon>Trichinellida</taxon>
        <taxon>Trichuridae</taxon>
        <taxon>Trichuris</taxon>
    </lineage>
</organism>
<sequence length="262" mass="28262">MATRCGGIDAATVETVSAKASRILKTVDASASGFIYLLGNVQPTIQSGPQCGIVALQIAASCLRVSPLPTEEQILRTAKHMGISHFGEVLSAYWMAQLASSTLNCSAEVVDISKLDCREIVDLLLANGPLLIPYDSDKNFEPCLKGGSSAHWCVVVGLFIVELEVSDPIVYPKWITDDQIVKAKVAAFKNDQVQIFVVAMQGKSRHPGVWNLHALKDSNSNLFNLGRIGLTATKDKEFKWSNGGLADLRGKIVALKAFCESN</sequence>
<reference evidence="9" key="1">
    <citation type="submission" date="2019-12" db="UniProtKB">
        <authorList>
            <consortium name="WormBaseParasite"/>
        </authorList>
    </citation>
    <scope>IDENTIFICATION</scope>
</reference>
<name>A0A5S6PYU7_TRIMR</name>
<dbReference type="Pfam" id="PF21646">
    <property type="entry name" value="ACTMAP-like_C"/>
    <property type="match status" value="1"/>
</dbReference>
<evidence type="ECO:0000256" key="6">
    <source>
        <dbReference type="ARBA" id="ARBA00034908"/>
    </source>
</evidence>
<dbReference type="STRING" id="70415.A0A5S6PYU7"/>
<keyword evidence="1" id="KW-0031">Aminopeptidase</keyword>
<evidence type="ECO:0000256" key="7">
    <source>
        <dbReference type="ARBA" id="ARBA00049041"/>
    </source>
</evidence>
<evidence type="ECO:0000256" key="2">
    <source>
        <dbReference type="ARBA" id="ARBA00022670"/>
    </source>
</evidence>
<evidence type="ECO:0000256" key="5">
    <source>
        <dbReference type="ARBA" id="ARBA00034848"/>
    </source>
</evidence>